<dbReference type="EMBL" id="JADYXP020000010">
    <property type="protein sequence ID" value="KAL0115966.1"/>
    <property type="molecule type" value="Genomic_DNA"/>
</dbReference>
<keyword evidence="1" id="KW-0472">Membrane</keyword>
<protein>
    <submittedName>
        <fullName evidence="2">Uncharacterized protein</fullName>
    </submittedName>
</protein>
<keyword evidence="3" id="KW-1185">Reference proteome</keyword>
<sequence>MSRERVAFHVINFKVFNYNNFKGRERKGRIYLLDSIPSKTNTGYALAGPPYSRHRSVVVTAVVVVVIIVFELCTNTLRINGRVDKCNILSNKYLTLVLFFSFLIFIVAVLAFSLTRVCIQRETLIN</sequence>
<name>A0AAW2FNK0_9HYME</name>
<comment type="caution">
    <text evidence="2">The sequence shown here is derived from an EMBL/GenBank/DDBJ whole genome shotgun (WGS) entry which is preliminary data.</text>
</comment>
<accession>A0AAW2FNK0</accession>
<dbReference type="Proteomes" id="UP001430953">
    <property type="component" value="Unassembled WGS sequence"/>
</dbReference>
<feature type="transmembrane region" description="Helical" evidence="1">
    <location>
        <begin position="93"/>
        <end position="114"/>
    </location>
</feature>
<evidence type="ECO:0000313" key="2">
    <source>
        <dbReference type="EMBL" id="KAL0115966.1"/>
    </source>
</evidence>
<reference evidence="2 3" key="1">
    <citation type="submission" date="2023-03" db="EMBL/GenBank/DDBJ databases">
        <title>High recombination rates correlate with genetic variation in Cardiocondyla obscurior ants.</title>
        <authorList>
            <person name="Errbii M."/>
        </authorList>
    </citation>
    <scope>NUCLEOTIDE SEQUENCE [LARGE SCALE GENOMIC DNA]</scope>
    <source>
        <strain evidence="2">Alpha-2009</strain>
        <tissue evidence="2">Whole body</tissue>
    </source>
</reference>
<keyword evidence="1" id="KW-0812">Transmembrane</keyword>
<keyword evidence="1" id="KW-1133">Transmembrane helix</keyword>
<evidence type="ECO:0000313" key="3">
    <source>
        <dbReference type="Proteomes" id="UP001430953"/>
    </source>
</evidence>
<evidence type="ECO:0000256" key="1">
    <source>
        <dbReference type="SAM" id="Phobius"/>
    </source>
</evidence>
<organism evidence="2 3">
    <name type="scientific">Cardiocondyla obscurior</name>
    <dbReference type="NCBI Taxonomy" id="286306"/>
    <lineage>
        <taxon>Eukaryota</taxon>
        <taxon>Metazoa</taxon>
        <taxon>Ecdysozoa</taxon>
        <taxon>Arthropoda</taxon>
        <taxon>Hexapoda</taxon>
        <taxon>Insecta</taxon>
        <taxon>Pterygota</taxon>
        <taxon>Neoptera</taxon>
        <taxon>Endopterygota</taxon>
        <taxon>Hymenoptera</taxon>
        <taxon>Apocrita</taxon>
        <taxon>Aculeata</taxon>
        <taxon>Formicoidea</taxon>
        <taxon>Formicidae</taxon>
        <taxon>Myrmicinae</taxon>
        <taxon>Cardiocondyla</taxon>
    </lineage>
</organism>
<gene>
    <name evidence="2" type="ORF">PUN28_011087</name>
</gene>
<dbReference type="AlphaFoldDB" id="A0AAW2FNK0"/>
<proteinExistence type="predicted"/>
<feature type="transmembrane region" description="Helical" evidence="1">
    <location>
        <begin position="56"/>
        <end position="73"/>
    </location>
</feature>